<proteinExistence type="predicted"/>
<dbReference type="PANTHER" id="PTHR34710">
    <property type="entry name" value="OS03G0834100 PROTEIN"/>
    <property type="match status" value="1"/>
</dbReference>
<reference evidence="3" key="1">
    <citation type="submission" date="2015-04" db="UniProtKB">
        <authorList>
            <consortium name="EnsemblPlants"/>
        </authorList>
    </citation>
    <scope>IDENTIFICATION</scope>
    <source>
        <strain evidence="3">SL10</strain>
    </source>
</reference>
<name>A0A0E0FMR5_ORYNI</name>
<evidence type="ECO:0000313" key="4">
    <source>
        <dbReference type="Proteomes" id="UP000006591"/>
    </source>
</evidence>
<protein>
    <recommendedName>
        <fullName evidence="2">DUF3615 domain-containing protein</fullName>
    </recommendedName>
</protein>
<dbReference type="OMA" id="KHYNGDA"/>
<feature type="region of interest" description="Disordered" evidence="1">
    <location>
        <begin position="20"/>
        <end position="64"/>
    </location>
</feature>
<dbReference type="Gramene" id="ONIVA01G20990.1">
    <property type="protein sequence ID" value="ONIVA01G20990.1"/>
    <property type="gene ID" value="ONIVA01G20990"/>
</dbReference>
<dbReference type="Proteomes" id="UP000006591">
    <property type="component" value="Chromosome 1"/>
</dbReference>
<dbReference type="HOGENOM" id="CLU_108235_0_0_1"/>
<dbReference type="InterPro" id="IPR022059">
    <property type="entry name" value="DUF3615"/>
</dbReference>
<dbReference type="AlphaFoldDB" id="A0A0E0FMR5"/>
<evidence type="ECO:0000256" key="1">
    <source>
        <dbReference type="SAM" id="MobiDB-lite"/>
    </source>
</evidence>
<feature type="compositionally biased region" description="Pro residues" evidence="1">
    <location>
        <begin position="32"/>
        <end position="52"/>
    </location>
</feature>
<dbReference type="Pfam" id="PF12274">
    <property type="entry name" value="DUF3615"/>
    <property type="match status" value="1"/>
</dbReference>
<keyword evidence="4" id="KW-1185">Reference proteome</keyword>
<accession>A0A0E0FMR5</accession>
<reference evidence="3" key="2">
    <citation type="submission" date="2018-04" db="EMBL/GenBank/DDBJ databases">
        <title>OnivRS2 (Oryza nivara Reference Sequence Version 2).</title>
        <authorList>
            <person name="Zhang J."/>
            <person name="Kudrna D."/>
            <person name="Lee S."/>
            <person name="Talag J."/>
            <person name="Rajasekar S."/>
            <person name="Welchert J."/>
            <person name="Hsing Y.-I."/>
            <person name="Wing R.A."/>
        </authorList>
    </citation>
    <scope>NUCLEOTIDE SEQUENCE [LARGE SCALE GENOMIC DNA]</scope>
</reference>
<sequence>MPMPPAVRYYVPCEEADDIHDLGEEEQFCPLPLSPPYSPAQPSPPPTSPPASPTLLPTSPLSDDHADHTTDSLITFASTVDVAADDDFYFDFDFDFDADDDAMDEKHAEYLAECALKHYNGDAANEAKYELVAASATASGFLDCRGAFHFHVSFFARAAGAGAAEAAPRFFLAELHHRIAMLPTTCVVSLNNDDEIQMDPQPSGCFDDEPFDVIIKHPKGLNK</sequence>
<organism evidence="3">
    <name type="scientific">Oryza nivara</name>
    <name type="common">Indian wild rice</name>
    <name type="synonym">Oryza sativa f. spontanea</name>
    <dbReference type="NCBI Taxonomy" id="4536"/>
    <lineage>
        <taxon>Eukaryota</taxon>
        <taxon>Viridiplantae</taxon>
        <taxon>Streptophyta</taxon>
        <taxon>Embryophyta</taxon>
        <taxon>Tracheophyta</taxon>
        <taxon>Spermatophyta</taxon>
        <taxon>Magnoliopsida</taxon>
        <taxon>Liliopsida</taxon>
        <taxon>Poales</taxon>
        <taxon>Poaceae</taxon>
        <taxon>BOP clade</taxon>
        <taxon>Oryzoideae</taxon>
        <taxon>Oryzeae</taxon>
        <taxon>Oryzinae</taxon>
        <taxon>Oryza</taxon>
    </lineage>
</organism>
<evidence type="ECO:0000313" key="3">
    <source>
        <dbReference type="EnsemblPlants" id="ONIVA01G20990.1"/>
    </source>
</evidence>
<dbReference type="EnsemblPlants" id="ONIVA01G20990.1">
    <property type="protein sequence ID" value="ONIVA01G20990.1"/>
    <property type="gene ID" value="ONIVA01G20990"/>
</dbReference>
<evidence type="ECO:0000259" key="2">
    <source>
        <dbReference type="Pfam" id="PF12274"/>
    </source>
</evidence>
<feature type="domain" description="DUF3615" evidence="2">
    <location>
        <begin position="112"/>
        <end position="218"/>
    </location>
</feature>
<dbReference type="PANTHER" id="PTHR34710:SF20">
    <property type="entry name" value="OS10G0550200 PROTEIN"/>
    <property type="match status" value="1"/>
</dbReference>